<evidence type="ECO:0000313" key="2">
    <source>
        <dbReference type="Proteomes" id="UP000004508"/>
    </source>
</evidence>
<accession>D6TUQ6</accession>
<evidence type="ECO:0000313" key="1">
    <source>
        <dbReference type="EMBL" id="EFH85232.1"/>
    </source>
</evidence>
<protein>
    <submittedName>
        <fullName evidence="1">Putative transcriptional regulator</fullName>
    </submittedName>
</protein>
<sequence length="68" mass="7633">MLPWEKEELAALAVQGREWVPFSSMGTGKQQRLLGKIHSQLHTIALDAGVEIVDRQVVVLGPVERRTR</sequence>
<dbReference type="STRING" id="485913.Krac_6411"/>
<gene>
    <name evidence="1" type="ORF">Krac_6411</name>
</gene>
<dbReference type="Proteomes" id="UP000004508">
    <property type="component" value="Unassembled WGS sequence"/>
</dbReference>
<name>D6TUQ6_KTERA</name>
<dbReference type="EMBL" id="ADVG01000003">
    <property type="protein sequence ID" value="EFH85232.1"/>
    <property type="molecule type" value="Genomic_DNA"/>
</dbReference>
<dbReference type="AlphaFoldDB" id="D6TUQ6"/>
<organism evidence="1 2">
    <name type="scientific">Ktedonobacter racemifer DSM 44963</name>
    <dbReference type="NCBI Taxonomy" id="485913"/>
    <lineage>
        <taxon>Bacteria</taxon>
        <taxon>Bacillati</taxon>
        <taxon>Chloroflexota</taxon>
        <taxon>Ktedonobacteria</taxon>
        <taxon>Ktedonobacterales</taxon>
        <taxon>Ktedonobacteraceae</taxon>
        <taxon>Ktedonobacter</taxon>
    </lineage>
</organism>
<proteinExistence type="predicted"/>
<dbReference type="InParanoid" id="D6TUQ6"/>
<comment type="caution">
    <text evidence="1">The sequence shown here is derived from an EMBL/GenBank/DDBJ whole genome shotgun (WGS) entry which is preliminary data.</text>
</comment>
<reference evidence="1 2" key="1">
    <citation type="journal article" date="2011" name="Stand. Genomic Sci.">
        <title>Non-contiguous finished genome sequence and contextual data of the filamentous soil bacterium Ktedonobacter racemifer type strain (SOSP1-21).</title>
        <authorList>
            <person name="Chang Y.J."/>
            <person name="Land M."/>
            <person name="Hauser L."/>
            <person name="Chertkov O."/>
            <person name="Del Rio T.G."/>
            <person name="Nolan M."/>
            <person name="Copeland A."/>
            <person name="Tice H."/>
            <person name="Cheng J.F."/>
            <person name="Lucas S."/>
            <person name="Han C."/>
            <person name="Goodwin L."/>
            <person name="Pitluck S."/>
            <person name="Ivanova N."/>
            <person name="Ovchinikova G."/>
            <person name="Pati A."/>
            <person name="Chen A."/>
            <person name="Palaniappan K."/>
            <person name="Mavromatis K."/>
            <person name="Liolios K."/>
            <person name="Brettin T."/>
            <person name="Fiebig A."/>
            <person name="Rohde M."/>
            <person name="Abt B."/>
            <person name="Goker M."/>
            <person name="Detter J.C."/>
            <person name="Woyke T."/>
            <person name="Bristow J."/>
            <person name="Eisen J.A."/>
            <person name="Markowitz V."/>
            <person name="Hugenholtz P."/>
            <person name="Kyrpides N.C."/>
            <person name="Klenk H.P."/>
            <person name="Lapidus A."/>
        </authorList>
    </citation>
    <scope>NUCLEOTIDE SEQUENCE [LARGE SCALE GENOMIC DNA]</scope>
    <source>
        <strain evidence="2">DSM 44963</strain>
    </source>
</reference>
<keyword evidence="2" id="KW-1185">Reference proteome</keyword>